<feature type="compositionally biased region" description="Basic and acidic residues" evidence="1">
    <location>
        <begin position="517"/>
        <end position="533"/>
    </location>
</feature>
<dbReference type="HOGENOM" id="CLU_024590_0_0_1"/>
<sequence>MDTIEYVRLHILPFNSALLRTIIPPSILPNARNISYHEIATFPEKAYGYVELPIMDAEKIKKKLNGTILKGTKVRIEKARERKERVVEEAKAEGPERPKKERKQKRKRDELPGVDIGERHVKRGWTTPAKDIKKDLMVSNKSKFTTGPECLFKTNLPPNVASREKIAEAKPDKRKRKPGKEAVVHEFAKTTKYATFLRGSGLSNGTKTVAEFVEGKGWFDEEGNLVEGVKTKKKKAIPVPVVEMESSDLVEKNAEMLDEMEVDSDVEGKESSSDSGSADEDEDEHDLAKVEAIEKDSSSDSDSGSSHEDSDHKSIPRSSPIATKKATQQDSSSSDESSDEEPIAEAQVEKEDTPPSSDSSSEEDSLSEEDSSSDSSDDSGADSEFKKPQSAINTKLQNSTIPALSITIPDSLISTPVAPPVHPLEALYKKTESDTKNPPKAVPSFSFFSADNDDEEAQVGAHLQVPLTPYTQKDIEHRGLRSAAPTPDTAHPSRRFVWPSANDQDEDGGRVAGSPTRKSEAKGKEKEREKATEPESDFQKWFYENRGDVRRAWTGRRKSAAKEKRQRENRKRERRAV</sequence>
<feature type="compositionally biased region" description="Acidic residues" evidence="1">
    <location>
        <begin position="256"/>
        <end position="265"/>
    </location>
</feature>
<reference evidence="2 3" key="1">
    <citation type="journal article" date="2012" name="BMC Genomics">
        <title>Sequencing the genome of Marssonina brunnea reveals fungus-poplar co-evolution.</title>
        <authorList>
            <person name="Zhu S."/>
            <person name="Cao Y.-Z."/>
            <person name="Jiang C."/>
            <person name="Tan B.-Y."/>
            <person name="Wang Z."/>
            <person name="Feng S."/>
            <person name="Zhang L."/>
            <person name="Su X.-H."/>
            <person name="Brejova B."/>
            <person name="Vinar T."/>
            <person name="Xu M."/>
            <person name="Wang M.-X."/>
            <person name="Zhang S.-G."/>
            <person name="Huang M.-R."/>
            <person name="Wu R."/>
            <person name="Zhou Y."/>
        </authorList>
    </citation>
    <scope>NUCLEOTIDE SEQUENCE [LARGE SCALE GENOMIC DNA]</scope>
    <source>
        <strain evidence="2 3">MB_m1</strain>
    </source>
</reference>
<proteinExistence type="predicted"/>
<dbReference type="Proteomes" id="UP000006753">
    <property type="component" value="Unassembled WGS sequence"/>
</dbReference>
<feature type="compositionally biased region" description="Basic residues" evidence="1">
    <location>
        <begin position="567"/>
        <end position="577"/>
    </location>
</feature>
<protein>
    <recommendedName>
        <fullName evidence="4">Suppressor protein SRP40</fullName>
    </recommendedName>
</protein>
<feature type="region of interest" description="Disordered" evidence="1">
    <location>
        <begin position="245"/>
        <end position="400"/>
    </location>
</feature>
<keyword evidence="3" id="KW-1185">Reference proteome</keyword>
<feature type="compositionally biased region" description="Basic and acidic residues" evidence="1">
    <location>
        <begin position="305"/>
        <end position="314"/>
    </location>
</feature>
<dbReference type="eggNOG" id="ENOG502SKB6">
    <property type="taxonomic scope" value="Eukaryota"/>
</dbReference>
<feature type="compositionally biased region" description="Polar residues" evidence="1">
    <location>
        <begin position="316"/>
        <end position="329"/>
    </location>
</feature>
<feature type="region of interest" description="Disordered" evidence="1">
    <location>
        <begin position="552"/>
        <end position="577"/>
    </location>
</feature>
<feature type="compositionally biased region" description="Basic and acidic residues" evidence="1">
    <location>
        <begin position="286"/>
        <end position="298"/>
    </location>
</feature>
<evidence type="ECO:0000256" key="1">
    <source>
        <dbReference type="SAM" id="MobiDB-lite"/>
    </source>
</evidence>
<accession>K1W5M5</accession>
<evidence type="ECO:0008006" key="4">
    <source>
        <dbReference type="Google" id="ProtNLM"/>
    </source>
</evidence>
<evidence type="ECO:0000313" key="3">
    <source>
        <dbReference type="Proteomes" id="UP000006753"/>
    </source>
</evidence>
<dbReference type="RefSeq" id="XP_007297573.1">
    <property type="nucleotide sequence ID" value="XM_007297511.1"/>
</dbReference>
<evidence type="ECO:0000313" key="2">
    <source>
        <dbReference type="EMBL" id="EKD12185.1"/>
    </source>
</evidence>
<feature type="compositionally biased region" description="Acidic residues" evidence="1">
    <location>
        <begin position="360"/>
        <end position="381"/>
    </location>
</feature>
<name>K1W5M5_MARBU</name>
<dbReference type="GeneID" id="18765619"/>
<feature type="region of interest" description="Disordered" evidence="1">
    <location>
        <begin position="80"/>
        <end position="115"/>
    </location>
</feature>
<dbReference type="InParanoid" id="K1W5M5"/>
<feature type="compositionally biased region" description="Polar residues" evidence="1">
    <location>
        <begin position="390"/>
        <end position="400"/>
    </location>
</feature>
<feature type="compositionally biased region" description="Basic and acidic residues" evidence="1">
    <location>
        <begin position="80"/>
        <end position="99"/>
    </location>
</feature>
<dbReference type="KEGG" id="mbe:MBM_09684"/>
<gene>
    <name evidence="2" type="ORF">MBM_09684</name>
</gene>
<dbReference type="OMA" id="AKWFWEN"/>
<feature type="region of interest" description="Disordered" evidence="1">
    <location>
        <begin position="461"/>
        <end position="539"/>
    </location>
</feature>
<dbReference type="OrthoDB" id="3595585at2759"/>
<organism evidence="2 3">
    <name type="scientific">Marssonina brunnea f. sp. multigermtubi (strain MB_m1)</name>
    <name type="common">Marssonina leaf spot fungus</name>
    <dbReference type="NCBI Taxonomy" id="1072389"/>
    <lineage>
        <taxon>Eukaryota</taxon>
        <taxon>Fungi</taxon>
        <taxon>Dikarya</taxon>
        <taxon>Ascomycota</taxon>
        <taxon>Pezizomycotina</taxon>
        <taxon>Leotiomycetes</taxon>
        <taxon>Helotiales</taxon>
        <taxon>Drepanopezizaceae</taxon>
        <taxon>Drepanopeziza</taxon>
    </lineage>
</organism>
<dbReference type="EMBL" id="JH921462">
    <property type="protein sequence ID" value="EKD12185.1"/>
    <property type="molecule type" value="Genomic_DNA"/>
</dbReference>
<dbReference type="AlphaFoldDB" id="K1W5M5"/>